<evidence type="ECO:0000313" key="4">
    <source>
        <dbReference type="EMBL" id="GGF76205.1"/>
    </source>
</evidence>
<feature type="domain" description="Phage MuF C-terminal" evidence="2">
    <location>
        <begin position="809"/>
        <end position="896"/>
    </location>
</feature>
<evidence type="ECO:0008006" key="6">
    <source>
        <dbReference type="Google" id="ProtNLM"/>
    </source>
</evidence>
<evidence type="ECO:0000256" key="1">
    <source>
        <dbReference type="SAM" id="MobiDB-lite"/>
    </source>
</evidence>
<sequence>MERNQDISNWMNKGSSFPDPLNVDPDKHAQNMGLAKTSGLPFSTVSRKPEEVQKQVHAKDVSKKLEANPDLIAFLNKDPDNFKLAHDDVDNLTQVIDVLRSAPGGGVQGAGMSLSGLGELNDAATRMFDRGLNAVLPDSVMEKLRAPIPWYLNRSEIVKRPGEVLKELADNEILPPAERRNVVTDIAQGVGQVSSQIAMTLAFGAGSSGVMMAGQGADIQAEKIKKAKAETSTGTDLAIFAGAGVTALTEKLGIDAILNRVPPSIKNKVLRQVADLSIAGGVEAVQEVVEGIAQNLVEIAFYNPDAEKIKKAKAETSTGTDLAIFAGAGVTALTEKLGIDAILNRVPPSIKNKVLRQVADLSIAGGVEAVQEVVEGIAQNLVEIAFYNPDAEIVDWAEAEQEAKAAGGTGVIVRAIVNAATKGRQAHVEQKDKQGVEFKAKRLQELANGAKLSKFRERAPERFKELITHAQNAESENVYLPAEAFTTFFQDKPEEGMALLEQAGVTAQYEEAQSTGADLVIPLENWVMSFGISDYHVDLTGNLRFEPDGKNLNEINDEDEQSVNLPTDLLNEPEISEADKSAQSVFDDVKDKLVAAGHAEKTAEREAALYRSFYRTQAQEMGLDPFILYQRRSLEVRGPFTQVSVTAKQSVNSRAEDKGITNTYTPVTDKQDVNLHLGNKETPGEAGTVHPTLTDSKGNSGENSRPVGGDLTKREAQSQDVDPDNPTLHQEYEQSSAPFQRFEIGIAEKLFSQSFDKVMRGESRNVLNMGEAPPVLREFGFDKLDIAVPQSVIKKALGQKKARTSDGKHAEHVEPSAVSDLVQAIADPVAVFESAQHSDRAVIITRLKDRSGNYIAVVVAPQGKFSHHKTHAVPSIHPRTSAKGLGALRYVESKKSLQSLQKALRNMQGTVIHGGLQKNIPTKAELINKHGSLFYQEKGGDNRGAISFNPNSGQAVISLFEKADLSTFLHESGHLFLEETRSFAAMDEASAQQKQDWKTLKNWLGVEGDSLSRDQHEQFARGFEAYLMEGKAPSLELQSVFNRMRAWLVNIYRTVKGLNVELNDDVRSFMDRMLATQDEIKTAQEANRYMPLFEDAQSAGLNEEEYQAYVGAAEAATQAAENELLRKTMNEVTREQKAWWKDERARMRSSVEETISNKPVYQALDYLKSGLDGKPVGLDRNVLVEFWGEDILKQIPGSVPPIYRKEGGAHPELIADMFGFSSADELIKAMVVAPSKKAEIDRITDIRMKEVWGDILNDGTIEDFALDAVYNDERVNFLRTELKVLNKRAGNAGKPAPSPFLKQTAKDHIEQQPIRTAFTPGRFQAAEVRAAREAQLAVIEGDYQRAAEAKQRQILNHELARASRNGKNESEKMLNYFKKFDRSGIRSKLDVDHLDQIDALLARFDLRKAVSLRAIDKRKALADWITEQEGNGSEVVIPDRLRSDAFKKHYKDMSLEELRGLHDAVKNIEHLGRLKNKLLAAKEKRDFDEVVNGLAESIYENNDLKPVSDNISPDVKEKIKESARGFHAEHTKMEFFFRKLDGDQDLGPVWNAIFKPLADAETAEQSYMERIIPELNKALNRYSRVERMKWHFQKTYIEEVGKSFTKAELLSVGLNWGNIDNRDAIKKGFKWSDAEADTKVRLL</sequence>
<gene>
    <name evidence="4" type="ORF">GCM10011332_32700</name>
</gene>
<accession>A0A917C853</accession>
<dbReference type="Proteomes" id="UP000632498">
    <property type="component" value="Unassembled WGS sequence"/>
</dbReference>
<comment type="caution">
    <text evidence="4">The sequence shown here is derived from an EMBL/GenBank/DDBJ whole genome shotgun (WGS) entry which is preliminary data.</text>
</comment>
<feature type="compositionally biased region" description="Polar residues" evidence="1">
    <location>
        <begin position="1"/>
        <end position="15"/>
    </location>
</feature>
<dbReference type="Pfam" id="PF18819">
    <property type="entry name" value="MuF_C"/>
    <property type="match status" value="1"/>
</dbReference>
<organism evidence="4 5">
    <name type="scientific">Terasakiella brassicae</name>
    <dbReference type="NCBI Taxonomy" id="1634917"/>
    <lineage>
        <taxon>Bacteria</taxon>
        <taxon>Pseudomonadati</taxon>
        <taxon>Pseudomonadota</taxon>
        <taxon>Alphaproteobacteria</taxon>
        <taxon>Rhodospirillales</taxon>
        <taxon>Terasakiellaceae</taxon>
        <taxon>Terasakiella</taxon>
    </lineage>
</organism>
<evidence type="ECO:0000313" key="5">
    <source>
        <dbReference type="Proteomes" id="UP000632498"/>
    </source>
</evidence>
<dbReference type="InterPro" id="IPR040738">
    <property type="entry name" value="LPD22"/>
</dbReference>
<feature type="region of interest" description="Disordered" evidence="1">
    <location>
        <begin position="1"/>
        <end position="42"/>
    </location>
</feature>
<keyword evidence="5" id="KW-1185">Reference proteome</keyword>
<dbReference type="RefSeq" id="WP_188667202.1">
    <property type="nucleotide sequence ID" value="NZ_BMHV01000046.1"/>
</dbReference>
<feature type="compositionally biased region" description="Polar residues" evidence="1">
    <location>
        <begin position="691"/>
        <end position="703"/>
    </location>
</feature>
<feature type="compositionally biased region" description="Basic and acidic residues" evidence="1">
    <location>
        <begin position="669"/>
        <end position="683"/>
    </location>
</feature>
<reference evidence="4" key="2">
    <citation type="submission" date="2020-09" db="EMBL/GenBank/DDBJ databases">
        <authorList>
            <person name="Sun Q."/>
            <person name="Zhou Y."/>
        </authorList>
    </citation>
    <scope>NUCLEOTIDE SEQUENCE</scope>
    <source>
        <strain evidence="4">CGMCC 1.15254</strain>
    </source>
</reference>
<dbReference type="EMBL" id="BMHV01000046">
    <property type="protein sequence ID" value="GGF76205.1"/>
    <property type="molecule type" value="Genomic_DNA"/>
</dbReference>
<feature type="domain" description="Large polyvalent protein associated" evidence="3">
    <location>
        <begin position="19"/>
        <end position="101"/>
    </location>
</feature>
<dbReference type="InterPro" id="IPR041131">
    <property type="entry name" value="MuF_C"/>
</dbReference>
<dbReference type="Pfam" id="PF18834">
    <property type="entry name" value="LPD22"/>
    <property type="match status" value="1"/>
</dbReference>
<reference evidence="4" key="1">
    <citation type="journal article" date="2014" name="Int. J. Syst. Evol. Microbiol.">
        <title>Complete genome sequence of Corynebacterium casei LMG S-19264T (=DSM 44701T), isolated from a smear-ripened cheese.</title>
        <authorList>
            <consortium name="US DOE Joint Genome Institute (JGI-PGF)"/>
            <person name="Walter F."/>
            <person name="Albersmeier A."/>
            <person name="Kalinowski J."/>
            <person name="Ruckert C."/>
        </authorList>
    </citation>
    <scope>NUCLEOTIDE SEQUENCE</scope>
    <source>
        <strain evidence="4">CGMCC 1.15254</strain>
    </source>
</reference>
<proteinExistence type="predicted"/>
<evidence type="ECO:0000259" key="3">
    <source>
        <dbReference type="Pfam" id="PF18834"/>
    </source>
</evidence>
<feature type="region of interest" description="Disordered" evidence="1">
    <location>
        <begin position="648"/>
        <end position="729"/>
    </location>
</feature>
<name>A0A917C853_9PROT</name>
<protein>
    <recommendedName>
        <fullName evidence="6">Phage MuF C-terminal domain-containing protein</fullName>
    </recommendedName>
</protein>
<evidence type="ECO:0000259" key="2">
    <source>
        <dbReference type="Pfam" id="PF18819"/>
    </source>
</evidence>